<feature type="compositionally biased region" description="Low complexity" evidence="4">
    <location>
        <begin position="756"/>
        <end position="770"/>
    </location>
</feature>
<dbReference type="Proteomes" id="UP001107558">
    <property type="component" value="Chromosome 2"/>
</dbReference>
<dbReference type="PANTHER" id="PTHR31233:SF6">
    <property type="entry name" value="PROTEIN BICAUDAL D"/>
    <property type="match status" value="1"/>
</dbReference>
<organism evidence="5 6">
    <name type="scientific">Polypedilum vanderplanki</name>
    <name type="common">Sleeping chironomid midge</name>
    <dbReference type="NCBI Taxonomy" id="319348"/>
    <lineage>
        <taxon>Eukaryota</taxon>
        <taxon>Metazoa</taxon>
        <taxon>Ecdysozoa</taxon>
        <taxon>Arthropoda</taxon>
        <taxon>Hexapoda</taxon>
        <taxon>Insecta</taxon>
        <taxon>Pterygota</taxon>
        <taxon>Neoptera</taxon>
        <taxon>Endopterygota</taxon>
        <taxon>Diptera</taxon>
        <taxon>Nematocera</taxon>
        <taxon>Chironomoidea</taxon>
        <taxon>Chironomidae</taxon>
        <taxon>Chironominae</taxon>
        <taxon>Polypedilum</taxon>
        <taxon>Polypedilum</taxon>
    </lineage>
</organism>
<name>A0A9J6C3W8_POLVA</name>
<dbReference type="GO" id="GO:0005794">
    <property type="term" value="C:Golgi apparatus"/>
    <property type="evidence" value="ECO:0007669"/>
    <property type="project" value="TreeGrafter"/>
</dbReference>
<comment type="caution">
    <text evidence="5">The sequence shown here is derived from an EMBL/GenBank/DDBJ whole genome shotgun (WGS) entry which is preliminary data.</text>
</comment>
<dbReference type="InterPro" id="IPR018477">
    <property type="entry name" value="BICD"/>
</dbReference>
<evidence type="ECO:0000313" key="5">
    <source>
        <dbReference type="EMBL" id="KAG5676706.1"/>
    </source>
</evidence>
<evidence type="ECO:0000313" key="6">
    <source>
        <dbReference type="Proteomes" id="UP001107558"/>
    </source>
</evidence>
<gene>
    <name evidence="5" type="ORF">PVAND_006520</name>
</gene>
<feature type="coiled-coil region" evidence="3">
    <location>
        <begin position="4"/>
        <end position="66"/>
    </location>
</feature>
<feature type="region of interest" description="Disordered" evidence="4">
    <location>
        <begin position="738"/>
        <end position="770"/>
    </location>
</feature>
<sequence>MATIEELRSEVERLTRELDLQSSEISQSAKYGLGLLEEKLALQTKCEELEALYENSRHELEITQEALAKFQTSQKVTTKTGIEQEEHLLNESAAMETSLNMQILELENENKQLRHELERATNERDRMLLENAEIGRDKSGTDAERLKLKAELKEMKFRETRMLQECSELEEENITLQKQVSSLKCSQVEFEGAKHEIRRLSEEIEVLQSQVQELANLKKIAETQMEEALQALQTEREAKYALKKELDSHINRESMYNISNLAYSIRGMDESAGGSDLEDDIPTLKRLEADISNELKSPDGTKVDLFSEIHLNELKKYEKQLELLENEKLSLTTNLRDAQQNLDKSQNDLQNFMARVSLLAAHVESLHQLRRQIENDDELKELTGNKQKIMNEKLNTIIHQYTQWFTISAKEIDVLKTDLAELQKGLNCNDAMSILRNEITSLKNKLISNEQKTLDLHADVQTLSSLAQNAGQSLNTARGTLVTLSDDLAQLYHLVCTVNGDTPNRVLLDHKTEDLSMDNDSLSAIHSQLKSDVLIALPNVFEDLQGLGDAIEVKRYVETIKDQIKYLKTAVEHAIELNKDKVSGGGLNNTYDKETSEEIADLHEQIIKLKSLLSTKREQIATLRTVLKSNKNTAEVALNNLKSKYENEKLVVSDTMCNLRNELRILKEDAATFSSLRAMFAARCEEYVTQVDDLTNQLAAAEDEKKTLNQLLRLAVQQKLVLTQKIEEYEVDREIRHANVRRQAPTQRGSGKSPFARSSSGRANNNSNFF</sequence>
<dbReference type="GO" id="GO:0070507">
    <property type="term" value="P:regulation of microtubule cytoskeleton organization"/>
    <property type="evidence" value="ECO:0007669"/>
    <property type="project" value="TreeGrafter"/>
</dbReference>
<dbReference type="Gene3D" id="6.10.250.2470">
    <property type="match status" value="1"/>
</dbReference>
<evidence type="ECO:0000256" key="3">
    <source>
        <dbReference type="SAM" id="Coils"/>
    </source>
</evidence>
<keyword evidence="6" id="KW-1185">Reference proteome</keyword>
<evidence type="ECO:0008006" key="7">
    <source>
        <dbReference type="Google" id="ProtNLM"/>
    </source>
</evidence>
<dbReference type="GO" id="GO:0005829">
    <property type="term" value="C:cytosol"/>
    <property type="evidence" value="ECO:0007669"/>
    <property type="project" value="TreeGrafter"/>
</dbReference>
<dbReference type="GO" id="GO:0070840">
    <property type="term" value="F:dynein complex binding"/>
    <property type="evidence" value="ECO:0007669"/>
    <property type="project" value="InterPro"/>
</dbReference>
<comment type="similarity">
    <text evidence="1">Belongs to the BicD family.</text>
</comment>
<dbReference type="GO" id="GO:0072393">
    <property type="term" value="P:microtubule anchoring at microtubule organizing center"/>
    <property type="evidence" value="ECO:0007669"/>
    <property type="project" value="TreeGrafter"/>
</dbReference>
<dbReference type="EMBL" id="JADBJN010000002">
    <property type="protein sequence ID" value="KAG5676706.1"/>
    <property type="molecule type" value="Genomic_DNA"/>
</dbReference>
<dbReference type="Pfam" id="PF09730">
    <property type="entry name" value="BicD"/>
    <property type="match status" value="2"/>
</dbReference>
<dbReference type="PANTHER" id="PTHR31233">
    <property type="entry name" value="BICAUDAL D FAMILY MEMBER"/>
    <property type="match status" value="1"/>
</dbReference>
<accession>A0A9J6C3W8</accession>
<feature type="coiled-coil region" evidence="3">
    <location>
        <begin position="96"/>
        <end position="245"/>
    </location>
</feature>
<dbReference type="AlphaFoldDB" id="A0A9J6C3W8"/>
<evidence type="ECO:0000256" key="4">
    <source>
        <dbReference type="SAM" id="MobiDB-lite"/>
    </source>
</evidence>
<feature type="coiled-coil region" evidence="3">
    <location>
        <begin position="684"/>
        <end position="718"/>
    </location>
</feature>
<protein>
    <recommendedName>
        <fullName evidence="7">Protein bicaudal D</fullName>
    </recommendedName>
</protein>
<reference evidence="5" key="1">
    <citation type="submission" date="2021-03" db="EMBL/GenBank/DDBJ databases">
        <title>Chromosome level genome of the anhydrobiotic midge Polypedilum vanderplanki.</title>
        <authorList>
            <person name="Yoshida Y."/>
            <person name="Kikawada T."/>
            <person name="Gusev O."/>
        </authorList>
    </citation>
    <scope>NUCLEOTIDE SEQUENCE</scope>
    <source>
        <strain evidence="5">NIAS01</strain>
        <tissue evidence="5">Whole body or cell culture</tissue>
    </source>
</reference>
<dbReference type="GO" id="GO:0008093">
    <property type="term" value="F:cytoskeletal anchor activity"/>
    <property type="evidence" value="ECO:0007669"/>
    <property type="project" value="InterPro"/>
</dbReference>
<feature type="coiled-coil region" evidence="3">
    <location>
        <begin position="307"/>
        <end position="355"/>
    </location>
</feature>
<dbReference type="OrthoDB" id="10069295at2759"/>
<proteinExistence type="inferred from homology"/>
<keyword evidence="2 3" id="KW-0175">Coiled coil</keyword>
<dbReference type="GO" id="GO:0034452">
    <property type="term" value="F:dynactin binding"/>
    <property type="evidence" value="ECO:0007669"/>
    <property type="project" value="TreeGrafter"/>
</dbReference>
<evidence type="ECO:0000256" key="1">
    <source>
        <dbReference type="ARBA" id="ARBA00010061"/>
    </source>
</evidence>
<evidence type="ECO:0000256" key="2">
    <source>
        <dbReference type="ARBA" id="ARBA00023054"/>
    </source>
</evidence>